<dbReference type="EC" id="2.1.2.2" evidence="4"/>
<dbReference type="Pfam" id="PF00551">
    <property type="entry name" value="Formyl_trans_N"/>
    <property type="match status" value="1"/>
</dbReference>
<dbReference type="InterPro" id="IPR004607">
    <property type="entry name" value="GART"/>
</dbReference>
<dbReference type="AlphaFoldDB" id="A0AAX3WKT7"/>
<dbReference type="CDD" id="cd08645">
    <property type="entry name" value="FMT_core_GART"/>
    <property type="match status" value="1"/>
</dbReference>
<proteinExistence type="inferred from homology"/>
<dbReference type="Proteomes" id="UP001223720">
    <property type="component" value="Chromosome"/>
</dbReference>
<gene>
    <name evidence="4" type="primary">purN</name>
    <name evidence="6" type="ORF">KEC54_11770</name>
</gene>
<comment type="pathway">
    <text evidence="1 4">Purine metabolism; IMP biosynthesis via de novo pathway; N(2)-formyl-N(1)-(5-phospho-D-ribosyl)glycinamide from N(1)-(5-phospho-D-ribosyl)glycinamide (10-formyl THF route): step 1/1.</text>
</comment>
<evidence type="ECO:0000256" key="1">
    <source>
        <dbReference type="ARBA" id="ARBA00005054"/>
    </source>
</evidence>
<dbReference type="PANTHER" id="PTHR43369:SF2">
    <property type="entry name" value="PHOSPHORIBOSYLGLYCINAMIDE FORMYLTRANSFERASE"/>
    <property type="match status" value="1"/>
</dbReference>
<dbReference type="GO" id="GO:0004644">
    <property type="term" value="F:phosphoribosylglycinamide formyltransferase activity"/>
    <property type="evidence" value="ECO:0007669"/>
    <property type="project" value="UniProtKB-UniRule"/>
</dbReference>
<evidence type="ECO:0000256" key="4">
    <source>
        <dbReference type="HAMAP-Rule" id="MF_01930"/>
    </source>
</evidence>
<evidence type="ECO:0000256" key="2">
    <source>
        <dbReference type="ARBA" id="ARBA00022679"/>
    </source>
</evidence>
<evidence type="ECO:0000259" key="5">
    <source>
        <dbReference type="Pfam" id="PF00551"/>
    </source>
</evidence>
<organism evidence="6 7">
    <name type="scientific">Methylorubrum extorquens</name>
    <name type="common">Methylobacterium dichloromethanicum</name>
    <name type="synonym">Methylobacterium extorquens</name>
    <dbReference type="NCBI Taxonomy" id="408"/>
    <lineage>
        <taxon>Bacteria</taxon>
        <taxon>Pseudomonadati</taxon>
        <taxon>Pseudomonadota</taxon>
        <taxon>Alphaproteobacteria</taxon>
        <taxon>Hyphomicrobiales</taxon>
        <taxon>Methylobacteriaceae</taxon>
        <taxon>Methylorubrum</taxon>
    </lineage>
</organism>
<dbReference type="GO" id="GO:0005829">
    <property type="term" value="C:cytosol"/>
    <property type="evidence" value="ECO:0007669"/>
    <property type="project" value="TreeGrafter"/>
</dbReference>
<evidence type="ECO:0000256" key="3">
    <source>
        <dbReference type="ARBA" id="ARBA00022755"/>
    </source>
</evidence>
<dbReference type="HAMAP" id="MF_01930">
    <property type="entry name" value="PurN"/>
    <property type="match status" value="1"/>
</dbReference>
<dbReference type="NCBIfam" id="TIGR00639">
    <property type="entry name" value="PurN"/>
    <property type="match status" value="1"/>
</dbReference>
<feature type="active site" description="Proton donor" evidence="4">
    <location>
        <position position="115"/>
    </location>
</feature>
<feature type="domain" description="Formyl transferase N-terminal" evidence="5">
    <location>
        <begin position="8"/>
        <end position="188"/>
    </location>
</feature>
<evidence type="ECO:0000313" key="6">
    <source>
        <dbReference type="EMBL" id="WHQ72165.1"/>
    </source>
</evidence>
<keyword evidence="3 4" id="KW-0658">Purine biosynthesis</keyword>
<comment type="catalytic activity">
    <reaction evidence="4">
        <text>N(1)-(5-phospho-beta-D-ribosyl)glycinamide + (6R)-10-formyltetrahydrofolate = N(2)-formyl-N(1)-(5-phospho-beta-D-ribosyl)glycinamide + (6S)-5,6,7,8-tetrahydrofolate + H(+)</text>
        <dbReference type="Rhea" id="RHEA:15053"/>
        <dbReference type="ChEBI" id="CHEBI:15378"/>
        <dbReference type="ChEBI" id="CHEBI:57453"/>
        <dbReference type="ChEBI" id="CHEBI:143788"/>
        <dbReference type="ChEBI" id="CHEBI:147286"/>
        <dbReference type="ChEBI" id="CHEBI:195366"/>
        <dbReference type="EC" id="2.1.2.2"/>
    </reaction>
</comment>
<feature type="binding site" evidence="4">
    <location>
        <position position="113"/>
    </location>
    <ligand>
        <name>(6R)-10-formyltetrahydrofolate</name>
        <dbReference type="ChEBI" id="CHEBI:195366"/>
    </ligand>
</feature>
<feature type="site" description="Raises pKa of active site His" evidence="4">
    <location>
        <position position="151"/>
    </location>
</feature>
<reference evidence="6" key="1">
    <citation type="journal article" date="2022" name="Biotechnol. Bioprocess Eng.">
        <title>Pan-genome Analysis Reveals Comparative Genomic Features of Central Metabolic Pathways in Methylorubrum extorquens.</title>
        <authorList>
            <person name="Lee G.M."/>
            <person name="Scott-Nevros Z.K."/>
            <person name="Lee S.-M."/>
            <person name="Kim D."/>
        </authorList>
    </citation>
    <scope>NUCLEOTIDE SEQUENCE</scope>
    <source>
        <strain evidence="6">ATCC 55366</strain>
    </source>
</reference>
<comment type="similarity">
    <text evidence="4">Belongs to the GART family.</text>
</comment>
<protein>
    <recommendedName>
        <fullName evidence="4">Phosphoribosylglycinamide formyltransferase</fullName>
        <ecNumber evidence="4">2.1.2.2</ecNumber>
    </recommendedName>
    <alternativeName>
        <fullName evidence="4">5'-phosphoribosylglycinamide transformylase</fullName>
    </alternativeName>
    <alternativeName>
        <fullName evidence="4">GAR transformylase</fullName>
        <shortName evidence="4">GART</shortName>
    </alternativeName>
</protein>
<dbReference type="PANTHER" id="PTHR43369">
    <property type="entry name" value="PHOSPHORIBOSYLGLYCINAMIDE FORMYLTRANSFERASE"/>
    <property type="match status" value="1"/>
</dbReference>
<feature type="binding site" evidence="4">
    <location>
        <begin position="18"/>
        <end position="20"/>
    </location>
    <ligand>
        <name>N(1)-(5-phospho-beta-D-ribosyl)glycinamide</name>
        <dbReference type="ChEBI" id="CHEBI:143788"/>
    </ligand>
</feature>
<keyword evidence="2 4" id="KW-0808">Transferase</keyword>
<dbReference type="EMBL" id="CP073633">
    <property type="protein sequence ID" value="WHQ72165.1"/>
    <property type="molecule type" value="Genomic_DNA"/>
</dbReference>
<feature type="binding site" evidence="4">
    <location>
        <begin position="96"/>
        <end position="99"/>
    </location>
    <ligand>
        <name>(6R)-10-formyltetrahydrofolate</name>
        <dbReference type="ChEBI" id="CHEBI:195366"/>
    </ligand>
</feature>
<accession>A0AAX3WKT7</accession>
<comment type="function">
    <text evidence="4">Catalyzes the transfer of a formyl group from 10-formyltetrahydrofolate to 5-phospho-ribosyl-glycinamide (GAR), producing 5-phospho-ribosyl-N-formylglycinamide (FGAR) and tetrahydrofolate.</text>
</comment>
<sequence length="219" mass="22977">MSAPAPKKRVAILISGRGSNMVSLIEAARAPDYPAEIVLVLSNRPDAAGLDPARAAGIPARAIDHKAFPDRARFDAALQAELDEAGIELIVLAGFMRILTDAFVEAWGGRMINIHPSLLPLFKGTHTHERALDAGVRLHGCTVHYVVPELDAGPIVAQAAVPVLPGDDADTLSARVIVQEHRLYPAALALIAGGGAVLEGGRVRFTAQTRDAGAAILSL</sequence>
<name>A0AAX3WKT7_METEX</name>
<dbReference type="RefSeq" id="WP_283536166.1">
    <property type="nucleotide sequence ID" value="NZ_CP073633.1"/>
</dbReference>
<dbReference type="GO" id="GO:0006189">
    <property type="term" value="P:'de novo' IMP biosynthetic process"/>
    <property type="evidence" value="ECO:0007669"/>
    <property type="project" value="UniProtKB-UniRule"/>
</dbReference>
<feature type="binding site" evidence="4">
    <location>
        <position position="71"/>
    </location>
    <ligand>
        <name>(6R)-10-formyltetrahydrofolate</name>
        <dbReference type="ChEBI" id="CHEBI:195366"/>
    </ligand>
</feature>
<evidence type="ECO:0000313" key="7">
    <source>
        <dbReference type="Proteomes" id="UP001223720"/>
    </source>
</evidence>
<dbReference type="InterPro" id="IPR036477">
    <property type="entry name" value="Formyl_transf_N_sf"/>
</dbReference>
<dbReference type="SUPFAM" id="SSF53328">
    <property type="entry name" value="Formyltransferase"/>
    <property type="match status" value="1"/>
</dbReference>
<dbReference type="InterPro" id="IPR002376">
    <property type="entry name" value="Formyl_transf_N"/>
</dbReference>
<dbReference type="Gene3D" id="3.40.50.170">
    <property type="entry name" value="Formyl transferase, N-terminal domain"/>
    <property type="match status" value="1"/>
</dbReference>